<dbReference type="AlphaFoldDB" id="A0A0N0P694"/>
<dbReference type="OMA" id="YFDEFHR"/>
<keyword evidence="3" id="KW-1185">Reference proteome</keyword>
<dbReference type="VEuPathDB" id="TriTrypDB:Lsey_0111_0120"/>
<dbReference type="OrthoDB" id="238503at2759"/>
<dbReference type="Proteomes" id="UP000038009">
    <property type="component" value="Unassembled WGS sequence"/>
</dbReference>
<proteinExistence type="predicted"/>
<feature type="region of interest" description="Disordered" evidence="1">
    <location>
        <begin position="61"/>
        <end position="89"/>
    </location>
</feature>
<dbReference type="EMBL" id="LJSK01000111">
    <property type="protein sequence ID" value="KPI86897.1"/>
    <property type="molecule type" value="Genomic_DNA"/>
</dbReference>
<comment type="caution">
    <text evidence="2">The sequence shown here is derived from an EMBL/GenBank/DDBJ whole genome shotgun (WGS) entry which is preliminary data.</text>
</comment>
<reference evidence="2 3" key="1">
    <citation type="journal article" date="2015" name="PLoS Pathog.">
        <title>Leptomonas seymouri: Adaptations to the Dixenous Life Cycle Analyzed by Genome Sequencing, Transcriptome Profiling and Co-infection with Leishmania donovani.</title>
        <authorList>
            <person name="Kraeva N."/>
            <person name="Butenko A."/>
            <person name="Hlavacova J."/>
            <person name="Kostygov A."/>
            <person name="Myskova J."/>
            <person name="Grybchuk D."/>
            <person name="Lestinova T."/>
            <person name="Votypka J."/>
            <person name="Volf P."/>
            <person name="Opperdoes F."/>
            <person name="Flegontov P."/>
            <person name="Lukes J."/>
            <person name="Yurchenko V."/>
        </authorList>
    </citation>
    <scope>NUCLEOTIDE SEQUENCE [LARGE SCALE GENOMIC DNA]</scope>
    <source>
        <strain evidence="2 3">ATCC 30220</strain>
    </source>
</reference>
<evidence type="ECO:0000256" key="1">
    <source>
        <dbReference type="SAM" id="MobiDB-lite"/>
    </source>
</evidence>
<feature type="compositionally biased region" description="Low complexity" evidence="1">
    <location>
        <begin position="74"/>
        <end position="86"/>
    </location>
</feature>
<organism evidence="2 3">
    <name type="scientific">Leptomonas seymouri</name>
    <dbReference type="NCBI Taxonomy" id="5684"/>
    <lineage>
        <taxon>Eukaryota</taxon>
        <taxon>Discoba</taxon>
        <taxon>Euglenozoa</taxon>
        <taxon>Kinetoplastea</taxon>
        <taxon>Metakinetoplastina</taxon>
        <taxon>Trypanosomatida</taxon>
        <taxon>Trypanosomatidae</taxon>
        <taxon>Leishmaniinae</taxon>
        <taxon>Leptomonas</taxon>
    </lineage>
</organism>
<evidence type="ECO:0000313" key="3">
    <source>
        <dbReference type="Proteomes" id="UP000038009"/>
    </source>
</evidence>
<sequence length="338" mass="38250">MPVHSPRITAEELAQQFEKQGIRCTEDDSSPKLWCSYCTGYLSEKNSTSKDHNNCAQVGMTSSQIEAERERSQAHASESAAPAPSSRMKIVEPTKDAILEHCATRLHLHLYEHRTQEGLRHWCPVELHGYRMLLNHHCVYPARMFGDGRLLMDFTIAGGMLLGQDVCGGVKLWPQHRYAAAELVLPSSRSGVREVWVPPPETVRADGCDKPPLPKRCKGEGRYVQLIHEGSEIPAEVAWTYNNEAQVDEHAPWSFRKDYTKTLQFVPRYFDEDHGLRSRRVMEGTLATVLEATNASIIGEARLHEQRRRYSITHNLVKDADSCASECERDPSTITEDL</sequence>
<protein>
    <submittedName>
        <fullName evidence="2">Uncharacterized protein</fullName>
    </submittedName>
</protein>
<gene>
    <name evidence="2" type="ORF">ABL78_4031</name>
</gene>
<evidence type="ECO:0000313" key="2">
    <source>
        <dbReference type="EMBL" id="KPI86897.1"/>
    </source>
</evidence>
<name>A0A0N0P694_LEPSE</name>
<accession>A0A0N0P694</accession>